<dbReference type="InterPro" id="IPR000644">
    <property type="entry name" value="CBS_dom"/>
</dbReference>
<dbReference type="EMBL" id="MN739578">
    <property type="protein sequence ID" value="QHT13980.1"/>
    <property type="molecule type" value="Genomic_DNA"/>
</dbReference>
<evidence type="ECO:0000259" key="2">
    <source>
        <dbReference type="PROSITE" id="PS51371"/>
    </source>
</evidence>
<dbReference type="InterPro" id="IPR051257">
    <property type="entry name" value="Diverse_CBS-Domain"/>
</dbReference>
<dbReference type="SUPFAM" id="SSF54631">
    <property type="entry name" value="CBS-domain pair"/>
    <property type="match status" value="1"/>
</dbReference>
<feature type="domain" description="CBS" evidence="2">
    <location>
        <begin position="127"/>
        <end position="184"/>
    </location>
</feature>
<organism evidence="3">
    <name type="scientific">viral metagenome</name>
    <dbReference type="NCBI Taxonomy" id="1070528"/>
    <lineage>
        <taxon>unclassified sequences</taxon>
        <taxon>metagenomes</taxon>
        <taxon>organismal metagenomes</taxon>
    </lineage>
</organism>
<name>A0A6C0DC71_9ZZZZ</name>
<evidence type="ECO:0000313" key="3">
    <source>
        <dbReference type="EMBL" id="QHT13980.1"/>
    </source>
</evidence>
<dbReference type="Gene3D" id="3.10.580.10">
    <property type="entry name" value="CBS-domain"/>
    <property type="match status" value="1"/>
</dbReference>
<protein>
    <recommendedName>
        <fullName evidence="2">CBS domain-containing protein</fullName>
    </recommendedName>
</protein>
<dbReference type="InterPro" id="IPR046342">
    <property type="entry name" value="CBS_dom_sf"/>
</dbReference>
<dbReference type="PROSITE" id="PS51371">
    <property type="entry name" value="CBS"/>
    <property type="match status" value="2"/>
</dbReference>
<reference evidence="3" key="1">
    <citation type="journal article" date="2020" name="Nature">
        <title>Giant virus diversity and host interactions through global metagenomics.</title>
        <authorList>
            <person name="Schulz F."/>
            <person name="Roux S."/>
            <person name="Paez-Espino D."/>
            <person name="Jungbluth S."/>
            <person name="Walsh D.A."/>
            <person name="Denef V.J."/>
            <person name="McMahon K.D."/>
            <person name="Konstantinidis K.T."/>
            <person name="Eloe-Fadrosh E.A."/>
            <person name="Kyrpides N.C."/>
            <person name="Woyke T."/>
        </authorList>
    </citation>
    <scope>NUCLEOTIDE SEQUENCE</scope>
    <source>
        <strain evidence="3">GVMAG-M-3300023174-134</strain>
    </source>
</reference>
<evidence type="ECO:0000256" key="1">
    <source>
        <dbReference type="ARBA" id="ARBA00023122"/>
    </source>
</evidence>
<dbReference type="SMART" id="SM00116">
    <property type="entry name" value="CBS"/>
    <property type="match status" value="2"/>
</dbReference>
<dbReference type="PANTHER" id="PTHR43080:SF2">
    <property type="entry name" value="CBS DOMAIN-CONTAINING PROTEIN"/>
    <property type="match status" value="1"/>
</dbReference>
<accession>A0A6C0DC71</accession>
<sequence>MHQEKHVLYKVNISENYLKKYIYIYIISMYRLTKLVSRNFSTVDTVGSNAFDIFKKSCYYKVDFKINEEQPIQEAVARFTAMNISSLAVVDKNDNLVGVLSKRDYINKVAALDKLNENLNVRDICTYGSNIIVAKKTDSLETCMNKMLFKNIHHLLITDDKNKEFIGMISMKDIIQDIMKDKQETITRLTDFNIGKGAFFGSE</sequence>
<dbReference type="AlphaFoldDB" id="A0A6C0DC71"/>
<proteinExistence type="predicted"/>
<keyword evidence="1" id="KW-0129">CBS domain</keyword>
<dbReference type="Pfam" id="PF00571">
    <property type="entry name" value="CBS"/>
    <property type="match status" value="2"/>
</dbReference>
<dbReference type="PANTHER" id="PTHR43080">
    <property type="entry name" value="CBS DOMAIN-CONTAINING PROTEIN CBSX3, MITOCHONDRIAL"/>
    <property type="match status" value="1"/>
</dbReference>
<feature type="domain" description="CBS" evidence="2">
    <location>
        <begin position="59"/>
        <end position="117"/>
    </location>
</feature>